<dbReference type="GO" id="GO:0046872">
    <property type="term" value="F:metal ion binding"/>
    <property type="evidence" value="ECO:0007669"/>
    <property type="project" value="UniProtKB-KW"/>
</dbReference>
<evidence type="ECO:0000313" key="4">
    <source>
        <dbReference type="EMBL" id="KAH9382509.1"/>
    </source>
</evidence>
<accession>A0A9J6H442</accession>
<comment type="cofactor">
    <cofactor evidence="1">
        <name>a divalent metal cation</name>
        <dbReference type="ChEBI" id="CHEBI:60240"/>
    </cofactor>
</comment>
<dbReference type="EMBL" id="JABSTR010000011">
    <property type="protein sequence ID" value="KAH9382509.1"/>
    <property type="molecule type" value="Genomic_DNA"/>
</dbReference>
<evidence type="ECO:0000256" key="2">
    <source>
        <dbReference type="ARBA" id="ARBA00022723"/>
    </source>
</evidence>
<proteinExistence type="predicted"/>
<evidence type="ECO:0000256" key="1">
    <source>
        <dbReference type="ARBA" id="ARBA00001968"/>
    </source>
</evidence>
<dbReference type="OrthoDB" id="6504947at2759"/>
<evidence type="ECO:0000313" key="5">
    <source>
        <dbReference type="Proteomes" id="UP000821853"/>
    </source>
</evidence>
<dbReference type="AlphaFoldDB" id="A0A9J6H442"/>
<comment type="caution">
    <text evidence="4">The sequence shown here is derived from an EMBL/GenBank/DDBJ whole genome shotgun (WGS) entry which is preliminary data.</text>
</comment>
<protein>
    <recommendedName>
        <fullName evidence="3">DDE Tnp4 domain-containing protein</fullName>
    </recommendedName>
</protein>
<organism evidence="4 5">
    <name type="scientific">Haemaphysalis longicornis</name>
    <name type="common">Bush tick</name>
    <dbReference type="NCBI Taxonomy" id="44386"/>
    <lineage>
        <taxon>Eukaryota</taxon>
        <taxon>Metazoa</taxon>
        <taxon>Ecdysozoa</taxon>
        <taxon>Arthropoda</taxon>
        <taxon>Chelicerata</taxon>
        <taxon>Arachnida</taxon>
        <taxon>Acari</taxon>
        <taxon>Parasitiformes</taxon>
        <taxon>Ixodida</taxon>
        <taxon>Ixodoidea</taxon>
        <taxon>Ixodidae</taxon>
        <taxon>Haemaphysalinae</taxon>
        <taxon>Haemaphysalis</taxon>
    </lineage>
</organism>
<evidence type="ECO:0000259" key="3">
    <source>
        <dbReference type="Pfam" id="PF13359"/>
    </source>
</evidence>
<name>A0A9J6H442_HAELO</name>
<sequence>MVVVDSAYVFRLIDVEAPGRISDGGVFKRSPIGKRLEEDQVELPRFGKLPGTNAVLPCTFVGDEAFQLRKDCLRPYTGFRDDPAERVFNYRLSRAR</sequence>
<feature type="domain" description="DDE Tnp4" evidence="3">
    <location>
        <begin position="1"/>
        <end position="96"/>
    </location>
</feature>
<dbReference type="Proteomes" id="UP000821853">
    <property type="component" value="Chromosome 9"/>
</dbReference>
<dbReference type="VEuPathDB" id="VectorBase:HLOH_057518"/>
<keyword evidence="2" id="KW-0479">Metal-binding</keyword>
<dbReference type="Pfam" id="PF13359">
    <property type="entry name" value="DDE_Tnp_4"/>
    <property type="match status" value="1"/>
</dbReference>
<reference evidence="4 5" key="1">
    <citation type="journal article" date="2020" name="Cell">
        <title>Large-Scale Comparative Analyses of Tick Genomes Elucidate Their Genetic Diversity and Vector Capacities.</title>
        <authorList>
            <consortium name="Tick Genome and Microbiome Consortium (TIGMIC)"/>
            <person name="Jia N."/>
            <person name="Wang J."/>
            <person name="Shi W."/>
            <person name="Du L."/>
            <person name="Sun Y."/>
            <person name="Zhan W."/>
            <person name="Jiang J.F."/>
            <person name="Wang Q."/>
            <person name="Zhang B."/>
            <person name="Ji P."/>
            <person name="Bell-Sakyi L."/>
            <person name="Cui X.M."/>
            <person name="Yuan T.T."/>
            <person name="Jiang B.G."/>
            <person name="Yang W.F."/>
            <person name="Lam T.T."/>
            <person name="Chang Q.C."/>
            <person name="Ding S.J."/>
            <person name="Wang X.J."/>
            <person name="Zhu J.G."/>
            <person name="Ruan X.D."/>
            <person name="Zhao L."/>
            <person name="Wei J.T."/>
            <person name="Ye R.Z."/>
            <person name="Que T.C."/>
            <person name="Du C.H."/>
            <person name="Zhou Y.H."/>
            <person name="Cheng J.X."/>
            <person name="Dai P.F."/>
            <person name="Guo W.B."/>
            <person name="Han X.H."/>
            <person name="Huang E.J."/>
            <person name="Li L.F."/>
            <person name="Wei W."/>
            <person name="Gao Y.C."/>
            <person name="Liu J.Z."/>
            <person name="Shao H.Z."/>
            <person name="Wang X."/>
            <person name="Wang C.C."/>
            <person name="Yang T.C."/>
            <person name="Huo Q.B."/>
            <person name="Li W."/>
            <person name="Chen H.Y."/>
            <person name="Chen S.E."/>
            <person name="Zhou L.G."/>
            <person name="Ni X.B."/>
            <person name="Tian J.H."/>
            <person name="Sheng Y."/>
            <person name="Liu T."/>
            <person name="Pan Y.S."/>
            <person name="Xia L.Y."/>
            <person name="Li J."/>
            <person name="Zhao F."/>
            <person name="Cao W.C."/>
        </authorList>
    </citation>
    <scope>NUCLEOTIDE SEQUENCE [LARGE SCALE GENOMIC DNA]</scope>
    <source>
        <strain evidence="4">HaeL-2018</strain>
    </source>
</reference>
<dbReference type="OMA" id="CIDVYIC"/>
<dbReference type="InterPro" id="IPR027806">
    <property type="entry name" value="HARBI1_dom"/>
</dbReference>
<gene>
    <name evidence="4" type="ORF">HPB48_011326</name>
</gene>
<keyword evidence="5" id="KW-1185">Reference proteome</keyword>